<proteinExistence type="predicted"/>
<sequence length="365" mass="42216">MEDVSDPKLKEQRERHRSMVEAMFGSIDTSLLADIPVSKARSNYTLLNENGELEMMPDEDGTLKPEHSFFFRFFPIDLAHTNRINAVFLENVGVRTSIVFASKDSFRNALEWYLTDQKVFHKRVSTSPEDSSSAKLYMEELALPVPTHDETFFIQLAKLRQALPSLLHGIQDDSPTEFMSIYKSLGGSKTSLPKDMDQVSRMRRLRIKIDVWSQGIDEGLRQANREYLVDIYRQFPRRRLWLYLKQWRQMELGQFLKIDGDNFFDGPEDIVAKASRLLKCDALNNMMYFAVGNDILKRKSPGFEPWATITLDENGLKQLRKLHCFAFSRSIAKCGKNLYAFIRRRQILTADSRNHGNRSNGNALN</sequence>
<name>A0A545VP50_9HYPO</name>
<gene>
    <name evidence="1" type="ORF">IF1G_09791</name>
</gene>
<reference evidence="1 2" key="1">
    <citation type="journal article" date="2019" name="Appl. Microbiol. Biotechnol.">
        <title>Genome sequence of Isaria javanica and comparative genome analysis insights into family S53 peptidase evolution in fungal entomopathogens.</title>
        <authorList>
            <person name="Lin R."/>
            <person name="Zhang X."/>
            <person name="Xin B."/>
            <person name="Zou M."/>
            <person name="Gao Y."/>
            <person name="Qin F."/>
            <person name="Hu Q."/>
            <person name="Xie B."/>
            <person name="Cheng X."/>
        </authorList>
    </citation>
    <scope>NUCLEOTIDE SEQUENCE [LARGE SCALE GENOMIC DNA]</scope>
    <source>
        <strain evidence="1 2">IJ1G</strain>
    </source>
</reference>
<dbReference type="EMBL" id="SPUK01000018">
    <property type="protein sequence ID" value="TQV91725.1"/>
    <property type="molecule type" value="Genomic_DNA"/>
</dbReference>
<protein>
    <submittedName>
        <fullName evidence="1">Uncharacterized protein</fullName>
    </submittedName>
</protein>
<accession>A0A545VP50</accession>
<dbReference type="OrthoDB" id="5340163at2759"/>
<comment type="caution">
    <text evidence="1">The sequence shown here is derived from an EMBL/GenBank/DDBJ whole genome shotgun (WGS) entry which is preliminary data.</text>
</comment>
<keyword evidence="2" id="KW-1185">Reference proteome</keyword>
<dbReference type="AlphaFoldDB" id="A0A545VP50"/>
<dbReference type="Proteomes" id="UP000315783">
    <property type="component" value="Unassembled WGS sequence"/>
</dbReference>
<evidence type="ECO:0000313" key="2">
    <source>
        <dbReference type="Proteomes" id="UP000315783"/>
    </source>
</evidence>
<organism evidence="1 2">
    <name type="scientific">Cordyceps javanica</name>
    <dbReference type="NCBI Taxonomy" id="43265"/>
    <lineage>
        <taxon>Eukaryota</taxon>
        <taxon>Fungi</taxon>
        <taxon>Dikarya</taxon>
        <taxon>Ascomycota</taxon>
        <taxon>Pezizomycotina</taxon>
        <taxon>Sordariomycetes</taxon>
        <taxon>Hypocreomycetidae</taxon>
        <taxon>Hypocreales</taxon>
        <taxon>Cordycipitaceae</taxon>
        <taxon>Cordyceps</taxon>
    </lineage>
</organism>
<dbReference type="STRING" id="43265.A0A545VP50"/>
<evidence type="ECO:0000313" key="1">
    <source>
        <dbReference type="EMBL" id="TQV91725.1"/>
    </source>
</evidence>